<evidence type="ECO:0000313" key="21">
    <source>
        <dbReference type="EMBL" id="TFD72631.1"/>
    </source>
</evidence>
<keyword evidence="15" id="KW-0411">Iron-sulfur</keyword>
<evidence type="ECO:0000256" key="7">
    <source>
        <dbReference type="ARBA" id="ARBA00022617"/>
    </source>
</evidence>
<dbReference type="InterPro" id="IPR003369">
    <property type="entry name" value="TatA/B/E"/>
</dbReference>
<keyword evidence="11 17" id="KW-1133">Transmembrane helix</keyword>
<evidence type="ECO:0000256" key="11">
    <source>
        <dbReference type="ARBA" id="ARBA00022989"/>
    </source>
</evidence>
<dbReference type="GO" id="GO:0051536">
    <property type="term" value="F:iron-sulfur cluster binding"/>
    <property type="evidence" value="ECO:0007669"/>
    <property type="project" value="UniProtKB-KW"/>
</dbReference>
<dbReference type="InterPro" id="IPR052034">
    <property type="entry name" value="NasD-like"/>
</dbReference>
<dbReference type="HAMAP" id="MF_00236">
    <property type="entry name" value="TatA_E"/>
    <property type="match status" value="1"/>
</dbReference>
<keyword evidence="8 17" id="KW-0812">Transmembrane</keyword>
<evidence type="ECO:0000313" key="22">
    <source>
        <dbReference type="Proteomes" id="UP000297983"/>
    </source>
</evidence>
<dbReference type="Pfam" id="PF04324">
    <property type="entry name" value="Fer2_BFD"/>
    <property type="match status" value="1"/>
</dbReference>
<evidence type="ECO:0000259" key="20">
    <source>
        <dbReference type="Pfam" id="PF07992"/>
    </source>
</evidence>
<dbReference type="Gene3D" id="3.50.50.60">
    <property type="entry name" value="FAD/NAD(P)-binding domain"/>
    <property type="match status" value="2"/>
</dbReference>
<dbReference type="GO" id="GO:0008320">
    <property type="term" value="F:protein transmembrane transporter activity"/>
    <property type="evidence" value="ECO:0007669"/>
    <property type="project" value="UniProtKB-UniRule"/>
</dbReference>
<keyword evidence="10 17" id="KW-0653">Protein transport</keyword>
<gene>
    <name evidence="17" type="primary">tatA</name>
    <name evidence="21" type="ORF">E3T50_04695</name>
</gene>
<comment type="cofactor">
    <cofactor evidence="2">
        <name>[4Fe-4S] cluster</name>
        <dbReference type="ChEBI" id="CHEBI:49883"/>
    </cofactor>
</comment>
<keyword evidence="12" id="KW-0560">Oxidoreductase</keyword>
<dbReference type="GO" id="GO:0046872">
    <property type="term" value="F:metal ion binding"/>
    <property type="evidence" value="ECO:0007669"/>
    <property type="project" value="UniProtKB-KW"/>
</dbReference>
<evidence type="ECO:0000256" key="2">
    <source>
        <dbReference type="ARBA" id="ARBA00001966"/>
    </source>
</evidence>
<keyword evidence="22" id="KW-1185">Reference proteome</keyword>
<keyword evidence="16 17" id="KW-0472">Membrane</keyword>
<evidence type="ECO:0000256" key="15">
    <source>
        <dbReference type="ARBA" id="ARBA00023014"/>
    </source>
</evidence>
<feature type="domain" description="BFD-like [2Fe-2S]-binding" evidence="19">
    <location>
        <begin position="490"/>
        <end position="537"/>
    </location>
</feature>
<organism evidence="21 22">
    <name type="scientific">Cryobacterium gelidum</name>
    <dbReference type="NCBI Taxonomy" id="1259164"/>
    <lineage>
        <taxon>Bacteria</taxon>
        <taxon>Bacillati</taxon>
        <taxon>Actinomycetota</taxon>
        <taxon>Actinomycetes</taxon>
        <taxon>Micrococcales</taxon>
        <taxon>Microbacteriaceae</taxon>
        <taxon>Cryobacterium</taxon>
    </lineage>
</organism>
<dbReference type="GO" id="GO:0016491">
    <property type="term" value="F:oxidoreductase activity"/>
    <property type="evidence" value="ECO:0007669"/>
    <property type="project" value="UniProtKB-KW"/>
</dbReference>
<dbReference type="EMBL" id="SOHL01000008">
    <property type="protein sequence ID" value="TFD72631.1"/>
    <property type="molecule type" value="Genomic_DNA"/>
</dbReference>
<dbReference type="InterPro" id="IPR023753">
    <property type="entry name" value="FAD/NAD-binding_dom"/>
</dbReference>
<dbReference type="AlphaFoldDB" id="A0A4R9AY09"/>
<comment type="subunit">
    <text evidence="17">The Tat system comprises two distinct complexes: a TatABC complex, containing multiple copies of TatA, TatB and TatC subunits, and a separate TatA complex, containing only TatA subunits. Substrates initially bind to the TatABC complex, which probably triggers association of the separate TatA complex to form the active translocon.</text>
</comment>
<evidence type="ECO:0000256" key="17">
    <source>
        <dbReference type="HAMAP-Rule" id="MF_00236"/>
    </source>
</evidence>
<dbReference type="GO" id="GO:0033281">
    <property type="term" value="C:TAT protein transport complex"/>
    <property type="evidence" value="ECO:0007669"/>
    <property type="project" value="UniProtKB-UniRule"/>
</dbReference>
<evidence type="ECO:0000256" key="1">
    <source>
        <dbReference type="ARBA" id="ARBA00001929"/>
    </source>
</evidence>
<evidence type="ECO:0000256" key="18">
    <source>
        <dbReference type="SAM" id="MobiDB-lite"/>
    </source>
</evidence>
<keyword evidence="7" id="KW-0349">Heme</keyword>
<proteinExistence type="inferred from homology"/>
<evidence type="ECO:0000256" key="3">
    <source>
        <dbReference type="ARBA" id="ARBA00004167"/>
    </source>
</evidence>
<evidence type="ECO:0000256" key="5">
    <source>
        <dbReference type="ARBA" id="ARBA00010429"/>
    </source>
</evidence>
<dbReference type="Gene3D" id="1.20.5.3310">
    <property type="match status" value="1"/>
</dbReference>
<keyword evidence="9" id="KW-0479">Metal-binding</keyword>
<keyword evidence="6 17" id="KW-0813">Transport</keyword>
<evidence type="ECO:0000259" key="19">
    <source>
        <dbReference type="Pfam" id="PF04324"/>
    </source>
</evidence>
<dbReference type="Proteomes" id="UP000297983">
    <property type="component" value="Unassembled WGS sequence"/>
</dbReference>
<dbReference type="InterPro" id="IPR041854">
    <property type="entry name" value="BFD-like_2Fe2S-bd_dom_sf"/>
</dbReference>
<dbReference type="InterPro" id="IPR007419">
    <property type="entry name" value="BFD-like_2Fe2S-bd_dom"/>
</dbReference>
<feature type="compositionally biased region" description="Basic and acidic residues" evidence="18">
    <location>
        <begin position="651"/>
        <end position="667"/>
    </location>
</feature>
<evidence type="ECO:0000256" key="16">
    <source>
        <dbReference type="ARBA" id="ARBA00023136"/>
    </source>
</evidence>
<evidence type="ECO:0000256" key="9">
    <source>
        <dbReference type="ARBA" id="ARBA00022723"/>
    </source>
</evidence>
<feature type="region of interest" description="Disordered" evidence="18">
    <location>
        <begin position="635"/>
        <end position="678"/>
    </location>
</feature>
<accession>A0A4R9AY09</accession>
<comment type="similarity">
    <text evidence="17">Belongs to the TatA/E family.</text>
</comment>
<comment type="function">
    <text evidence="17">Part of the twin-arginine translocation (Tat) system that transports large folded proteins containing a characteristic twin-arginine motif in their signal peptide across membranes. TatA could form the protein-conducting channel of the Tat system.</text>
</comment>
<evidence type="ECO:0000256" key="6">
    <source>
        <dbReference type="ARBA" id="ARBA00022448"/>
    </source>
</evidence>
<evidence type="ECO:0000256" key="4">
    <source>
        <dbReference type="ARBA" id="ARBA00005096"/>
    </source>
</evidence>
<evidence type="ECO:0000256" key="12">
    <source>
        <dbReference type="ARBA" id="ARBA00023002"/>
    </source>
</evidence>
<dbReference type="PRINTS" id="PR00368">
    <property type="entry name" value="FADPNR"/>
</dbReference>
<comment type="subcellular location">
    <subcellularLocation>
        <location evidence="17">Cell membrane</location>
        <topology evidence="17">Single-pass membrane protein</topology>
    </subcellularLocation>
    <subcellularLocation>
        <location evidence="3">Membrane</location>
        <topology evidence="3">Single-pass membrane protein</topology>
    </subcellularLocation>
</comment>
<dbReference type="InterPro" id="IPR006312">
    <property type="entry name" value="TatA/E"/>
</dbReference>
<name>A0A4R9AY09_9MICO</name>
<comment type="cofactor">
    <cofactor evidence="1">
        <name>siroheme</name>
        <dbReference type="ChEBI" id="CHEBI:60052"/>
    </cofactor>
</comment>
<feature type="domain" description="FAD/NAD(P)-binding" evidence="20">
    <location>
        <begin position="9"/>
        <end position="318"/>
    </location>
</feature>
<evidence type="ECO:0000256" key="8">
    <source>
        <dbReference type="ARBA" id="ARBA00022692"/>
    </source>
</evidence>
<dbReference type="PANTHER" id="PTHR43809:SF1">
    <property type="entry name" value="NITRITE REDUCTASE (NADH) LARGE SUBUNIT"/>
    <property type="match status" value="1"/>
</dbReference>
<comment type="pathway">
    <text evidence="4">Nitrogen metabolism; nitrate reduction (assimilation).</text>
</comment>
<evidence type="ECO:0000256" key="13">
    <source>
        <dbReference type="ARBA" id="ARBA00023004"/>
    </source>
</evidence>
<feature type="transmembrane region" description="Helical" evidence="17">
    <location>
        <begin position="595"/>
        <end position="613"/>
    </location>
</feature>
<evidence type="ECO:0000256" key="14">
    <source>
        <dbReference type="ARBA" id="ARBA00023010"/>
    </source>
</evidence>
<dbReference type="Gene3D" id="1.10.10.1100">
    <property type="entry name" value="BFD-like [2Fe-2S]-binding domain"/>
    <property type="match status" value="1"/>
</dbReference>
<dbReference type="SUPFAM" id="SSF51905">
    <property type="entry name" value="FAD/NAD(P)-binding domain"/>
    <property type="match status" value="2"/>
</dbReference>
<dbReference type="RefSeq" id="WP_134550812.1">
    <property type="nucleotide sequence ID" value="NZ_SOHL01000008.1"/>
</dbReference>
<reference evidence="21 22" key="1">
    <citation type="submission" date="2019-03" db="EMBL/GenBank/DDBJ databases">
        <title>Genomics of glacier-inhabiting Cryobacterium strains.</title>
        <authorList>
            <person name="Liu Q."/>
            <person name="Xin Y.-H."/>
        </authorList>
    </citation>
    <scope>NUCLEOTIDE SEQUENCE [LARGE SCALE GENOMIC DNA]</scope>
    <source>
        <strain evidence="21 22">Hz16</strain>
    </source>
</reference>
<keyword evidence="17" id="KW-1003">Cell membrane</keyword>
<sequence>MSEQRSPERIVLVGYGPVGARFVEELLPLVRQGAATLTVVGAENADAYNRVLIADYAVGNTDRESLEITDTFAAREAGVHLHRGVSVTAILRSRRAVSLSDGTLLSYDRLVLATGARANVPTLDGVTRMRRDRQLPARDAATLDSNGAPLPRGVTVLRDLDDAKRVLAAVTAGARIVVLGAGVLGMEIALAAVAAGSHACVVYHGEIPMARNLDRGGCSVLAQSARRAGVTMVNHSRAESLLFHRDDDGVDRFDALICADNKQIHGDLLLLSCGVGARTELAQLASLPVSTGILVDTNLQSWGDPRIYAIGDCAHVAPAPRASDLRTLPADGPSGLIGPGWRQADWLAERFTAEVLGRGETAELAASASAVVMLKSEGIDVVSVGNTAAEPWDLPAEDPAVSHRSAGCPSAPLRVSQWSDPEHGRHVKMVTRDGILEGFVCVGMPRTAAELTLLFERGSELPADRSILLRYDGPDYEPSTSGAFNPTATVCWCNGVTVGAIADSAGSGHTSVACIGAATRAGTGCGGCTQRIGEVLERFSTMVRRPDSVNSALRLGENVTAGVNDEIYPVLVVVRPLHCCTTDSIRGRIRMLNNLTGWHFLIILVIVLLLFGAPKLPGLARSLGQSMKIFKSEITPERTDDVTPNTAADSVRADGARADSARTDSARTDPSGTPNPKA</sequence>
<dbReference type="PANTHER" id="PTHR43809">
    <property type="entry name" value="NITRITE REDUCTASE (NADH) LARGE SUBUNIT"/>
    <property type="match status" value="1"/>
</dbReference>
<dbReference type="InterPro" id="IPR036188">
    <property type="entry name" value="FAD/NAD-bd_sf"/>
</dbReference>
<protein>
    <recommendedName>
        <fullName evidence="17">Sec-independent protein translocase protein TatA</fullName>
    </recommendedName>
</protein>
<evidence type="ECO:0000256" key="10">
    <source>
        <dbReference type="ARBA" id="ARBA00022927"/>
    </source>
</evidence>
<dbReference type="Pfam" id="PF02416">
    <property type="entry name" value="TatA_B_E"/>
    <property type="match status" value="1"/>
</dbReference>
<dbReference type="GO" id="GO:0043953">
    <property type="term" value="P:protein transport by the Tat complex"/>
    <property type="evidence" value="ECO:0007669"/>
    <property type="project" value="UniProtKB-UniRule"/>
</dbReference>
<keyword evidence="13" id="KW-0408">Iron</keyword>
<comment type="caution">
    <text evidence="21">The sequence shown here is derived from an EMBL/GenBank/DDBJ whole genome shotgun (WGS) entry which is preliminary data.</text>
</comment>
<comment type="similarity">
    <text evidence="5">Belongs to the nitrite and sulfite reductase 4Fe-4S domain family.</text>
</comment>
<keyword evidence="14 17" id="KW-0811">Translocation</keyword>
<dbReference type="Pfam" id="PF07992">
    <property type="entry name" value="Pyr_redox_2"/>
    <property type="match status" value="1"/>
</dbReference>